<dbReference type="GO" id="GO:0034274">
    <property type="term" value="C:Atg12-Atg5-Atg16 complex"/>
    <property type="evidence" value="ECO:0007669"/>
    <property type="project" value="TreeGrafter"/>
</dbReference>
<dbReference type="GO" id="GO:0061908">
    <property type="term" value="C:phagophore"/>
    <property type="evidence" value="ECO:0007669"/>
    <property type="project" value="TreeGrafter"/>
</dbReference>
<dbReference type="Pfam" id="PF20637">
    <property type="entry name" value="ATG5_HBR"/>
    <property type="match status" value="1"/>
</dbReference>
<dbReference type="GO" id="GO:0005776">
    <property type="term" value="C:autophagosome"/>
    <property type="evidence" value="ECO:0007669"/>
    <property type="project" value="TreeGrafter"/>
</dbReference>
<keyword evidence="3 6" id="KW-1017">Isopeptide bond</keyword>
<protein>
    <recommendedName>
        <fullName evidence="6">Autophagy protein 5</fullName>
    </recommendedName>
</protein>
<dbReference type="EMBL" id="CAJPDQ010000010">
    <property type="protein sequence ID" value="CAF9915509.1"/>
    <property type="molecule type" value="Genomic_DNA"/>
</dbReference>
<dbReference type="InterPro" id="IPR007239">
    <property type="entry name" value="Atg5"/>
</dbReference>
<name>A0A8H3F1W3_9LECA</name>
<dbReference type="GO" id="GO:0019776">
    <property type="term" value="F:Atg8-family ligase activity"/>
    <property type="evidence" value="ECO:0007669"/>
    <property type="project" value="TreeGrafter"/>
</dbReference>
<accession>A0A8H3F1W3</accession>
<feature type="domain" description="Autophagy protein ATG5 UblA" evidence="10">
    <location>
        <begin position="14"/>
        <end position="132"/>
    </location>
</feature>
<sequence length="330" mass="36431">MTTTQIVRSLQEAVWAGSLPLEIVLSPSDSRVYDQTEPYYVHCPRLSYLPFLFANLHSFFQAVLIDPTITPSSAWFSFEGVPLKWHHPVGLLYDLFSGASPAATPSQFSSTLTKQSTTAGSTSLPWRLTVHYSTFPSDQLVQLDAEGKALHDAFINSVKEADFLRNGSANAIMKLNIEDSTTLWQSVIDHKLSHFAPIYNRLVPGTSDLRHIPLRVYLPAPETTSEQQQQQQQQQPASPDSSSTKKAAAGHLRVVQSLVQPHVPFSRELQTLGSALNGMLPALFPSRRRIARARPVLHGAVVPLDAVLEELMRGAVYADGWLSLGIELIV</sequence>
<dbReference type="PANTHER" id="PTHR13040:SF2">
    <property type="entry name" value="AUTOPHAGY PROTEIN 5"/>
    <property type="match status" value="1"/>
</dbReference>
<keyword evidence="4 6" id="KW-0832">Ubl conjugation</keyword>
<feature type="region of interest" description="Disordered" evidence="7">
    <location>
        <begin position="221"/>
        <end position="246"/>
    </location>
</feature>
<dbReference type="FunFam" id="3.10.20.620:FF:000004">
    <property type="entry name" value="Autophagy protein 5"/>
    <property type="match status" value="1"/>
</dbReference>
<dbReference type="GO" id="GO:0000422">
    <property type="term" value="P:autophagy of mitochondrion"/>
    <property type="evidence" value="ECO:0007669"/>
    <property type="project" value="TreeGrafter"/>
</dbReference>
<evidence type="ECO:0000313" key="12">
    <source>
        <dbReference type="Proteomes" id="UP000664169"/>
    </source>
</evidence>
<dbReference type="Gene3D" id="3.10.20.620">
    <property type="match status" value="1"/>
</dbReference>
<evidence type="ECO:0000256" key="1">
    <source>
        <dbReference type="ARBA" id="ARBA00004623"/>
    </source>
</evidence>
<evidence type="ECO:0000259" key="9">
    <source>
        <dbReference type="Pfam" id="PF20637"/>
    </source>
</evidence>
<dbReference type="GO" id="GO:0034045">
    <property type="term" value="C:phagophore assembly site membrane"/>
    <property type="evidence" value="ECO:0007669"/>
    <property type="project" value="UniProtKB-SubCell"/>
</dbReference>
<comment type="subunit">
    <text evidence="6">Conjugated with ATG12.</text>
</comment>
<comment type="function">
    <text evidence="6">Involved in cytoplasm to vacuole transport (Cvt) and autophagic vesicle formation.</text>
</comment>
<feature type="domain" description="Autophagy protein ATG5 UblB" evidence="8">
    <location>
        <begin position="211"/>
        <end position="325"/>
    </location>
</feature>
<dbReference type="InterPro" id="IPR042527">
    <property type="entry name" value="Atg5_UblA_dom_sf"/>
</dbReference>
<dbReference type="Proteomes" id="UP000664169">
    <property type="component" value="Unassembled WGS sequence"/>
</dbReference>
<dbReference type="GO" id="GO:0044233">
    <property type="term" value="C:mitochondria-associated endoplasmic reticulum membrane contact site"/>
    <property type="evidence" value="ECO:0007669"/>
    <property type="project" value="TreeGrafter"/>
</dbReference>
<gene>
    <name evidence="11" type="ORF">GOMPHAMPRED_000780</name>
</gene>
<dbReference type="Pfam" id="PF20638">
    <property type="entry name" value="ATG5_UblA"/>
    <property type="match status" value="1"/>
</dbReference>
<evidence type="ECO:0000256" key="2">
    <source>
        <dbReference type="ARBA" id="ARBA00006910"/>
    </source>
</evidence>
<dbReference type="InterPro" id="IPR048318">
    <property type="entry name" value="ATG5_UblB"/>
</dbReference>
<evidence type="ECO:0000259" key="8">
    <source>
        <dbReference type="Pfam" id="PF04106"/>
    </source>
</evidence>
<evidence type="ECO:0000256" key="4">
    <source>
        <dbReference type="ARBA" id="ARBA00022843"/>
    </source>
</evidence>
<dbReference type="Gene3D" id="1.10.246.190">
    <property type="entry name" value="Autophagy protein Apg5, helix rich domain"/>
    <property type="match status" value="1"/>
</dbReference>
<organism evidence="11 12">
    <name type="scientific">Gomphillus americanus</name>
    <dbReference type="NCBI Taxonomy" id="1940652"/>
    <lineage>
        <taxon>Eukaryota</taxon>
        <taxon>Fungi</taxon>
        <taxon>Dikarya</taxon>
        <taxon>Ascomycota</taxon>
        <taxon>Pezizomycotina</taxon>
        <taxon>Lecanoromycetes</taxon>
        <taxon>OSLEUM clade</taxon>
        <taxon>Ostropomycetidae</taxon>
        <taxon>Ostropales</taxon>
        <taxon>Graphidaceae</taxon>
        <taxon>Gomphilloideae</taxon>
        <taxon>Gomphillus</taxon>
    </lineage>
</organism>
<evidence type="ECO:0000256" key="7">
    <source>
        <dbReference type="SAM" id="MobiDB-lite"/>
    </source>
</evidence>
<keyword evidence="6" id="KW-0813">Transport</keyword>
<dbReference type="InterPro" id="IPR048940">
    <property type="entry name" value="ATG5_HBR"/>
</dbReference>
<evidence type="ECO:0000256" key="3">
    <source>
        <dbReference type="ARBA" id="ARBA00022499"/>
    </source>
</evidence>
<dbReference type="Pfam" id="PF04106">
    <property type="entry name" value="ATG5_UblB"/>
    <property type="match status" value="1"/>
</dbReference>
<feature type="domain" description="Autophagy protein ATG5 alpha-helical bundle region" evidence="9">
    <location>
        <begin position="148"/>
        <end position="204"/>
    </location>
</feature>
<evidence type="ECO:0000256" key="6">
    <source>
        <dbReference type="RuleBase" id="RU361202"/>
    </source>
</evidence>
<keyword evidence="6" id="KW-0472">Membrane</keyword>
<dbReference type="InterPro" id="IPR048939">
    <property type="entry name" value="ATG5_UblA"/>
</dbReference>
<comment type="subcellular location">
    <subcellularLocation>
        <location evidence="1 6">Preautophagosomal structure membrane</location>
        <topology evidence="1 6">Peripheral membrane protein</topology>
    </subcellularLocation>
</comment>
<feature type="compositionally biased region" description="Polar residues" evidence="7">
    <location>
        <begin position="236"/>
        <end position="245"/>
    </location>
</feature>
<dbReference type="GO" id="GO:0034727">
    <property type="term" value="P:piecemeal microautophagy of the nucleus"/>
    <property type="evidence" value="ECO:0007669"/>
    <property type="project" value="TreeGrafter"/>
</dbReference>
<comment type="caution">
    <text evidence="11">The sequence shown here is derived from an EMBL/GenBank/DDBJ whole genome shotgun (WGS) entry which is preliminary data.</text>
</comment>
<dbReference type="Gene3D" id="3.10.20.90">
    <property type="entry name" value="Phosphatidylinositol 3-kinase Catalytic Subunit, Chain A, domain 1"/>
    <property type="match status" value="1"/>
</dbReference>
<keyword evidence="12" id="KW-1185">Reference proteome</keyword>
<evidence type="ECO:0000256" key="5">
    <source>
        <dbReference type="ARBA" id="ARBA00023006"/>
    </source>
</evidence>
<reference evidence="11" key="1">
    <citation type="submission" date="2021-03" db="EMBL/GenBank/DDBJ databases">
        <authorList>
            <person name="Tagirdzhanova G."/>
        </authorList>
    </citation>
    <scope>NUCLEOTIDE SEQUENCE</scope>
</reference>
<proteinExistence type="inferred from homology"/>
<dbReference type="InterPro" id="IPR042526">
    <property type="entry name" value="Atg5_HR"/>
</dbReference>
<keyword evidence="5 6" id="KW-0072">Autophagy</keyword>
<dbReference type="PANTHER" id="PTHR13040">
    <property type="entry name" value="AUTOPHAGY PROTEIN 5"/>
    <property type="match status" value="1"/>
</dbReference>
<comment type="similarity">
    <text evidence="2 6">Belongs to the ATG5 family.</text>
</comment>
<dbReference type="OrthoDB" id="272162at2759"/>
<evidence type="ECO:0000259" key="10">
    <source>
        <dbReference type="Pfam" id="PF20638"/>
    </source>
</evidence>
<evidence type="ECO:0000313" key="11">
    <source>
        <dbReference type="EMBL" id="CAF9915509.1"/>
    </source>
</evidence>
<dbReference type="AlphaFoldDB" id="A0A8H3F1W3"/>
<dbReference type="GO" id="GO:0006995">
    <property type="term" value="P:cellular response to nitrogen starvation"/>
    <property type="evidence" value="ECO:0007669"/>
    <property type="project" value="TreeGrafter"/>
</dbReference>